<dbReference type="Proteomes" id="UP000548867">
    <property type="component" value="Unassembled WGS sequence"/>
</dbReference>
<dbReference type="SUPFAM" id="SSF102712">
    <property type="entry name" value="JAB1/MPN domain"/>
    <property type="match status" value="1"/>
</dbReference>
<dbReference type="InterPro" id="IPR051929">
    <property type="entry name" value="VirAsm_ModProt"/>
</dbReference>
<keyword evidence="5" id="KW-0482">Metalloprotease</keyword>
<evidence type="ECO:0000256" key="1">
    <source>
        <dbReference type="ARBA" id="ARBA00022670"/>
    </source>
</evidence>
<dbReference type="Gene3D" id="3.40.140.10">
    <property type="entry name" value="Cytidine Deaminase, domain 2"/>
    <property type="match status" value="1"/>
</dbReference>
<evidence type="ECO:0000313" key="7">
    <source>
        <dbReference type="EMBL" id="MBB3954974.1"/>
    </source>
</evidence>
<dbReference type="GO" id="GO:0008270">
    <property type="term" value="F:zinc ion binding"/>
    <property type="evidence" value="ECO:0007669"/>
    <property type="project" value="TreeGrafter"/>
</dbReference>
<keyword evidence="4" id="KW-0862">Zinc</keyword>
<dbReference type="AlphaFoldDB" id="A0A7W6CEC9"/>
<dbReference type="GO" id="GO:0006508">
    <property type="term" value="P:proteolysis"/>
    <property type="evidence" value="ECO:0007669"/>
    <property type="project" value="UniProtKB-KW"/>
</dbReference>
<keyword evidence="3" id="KW-0378">Hydrolase</keyword>
<dbReference type="PROSITE" id="PS50249">
    <property type="entry name" value="MPN"/>
    <property type="match status" value="1"/>
</dbReference>
<evidence type="ECO:0000313" key="8">
    <source>
        <dbReference type="Proteomes" id="UP000548867"/>
    </source>
</evidence>
<evidence type="ECO:0000256" key="2">
    <source>
        <dbReference type="ARBA" id="ARBA00022723"/>
    </source>
</evidence>
<organism evidence="7 8">
    <name type="scientific">Novosphingobium sediminicola</name>
    <dbReference type="NCBI Taxonomy" id="563162"/>
    <lineage>
        <taxon>Bacteria</taxon>
        <taxon>Pseudomonadati</taxon>
        <taxon>Pseudomonadota</taxon>
        <taxon>Alphaproteobacteria</taxon>
        <taxon>Sphingomonadales</taxon>
        <taxon>Sphingomonadaceae</taxon>
        <taxon>Novosphingobium</taxon>
    </lineage>
</organism>
<dbReference type="RefSeq" id="WP_246404411.1">
    <property type="nucleotide sequence ID" value="NZ_JACIDX010000006.1"/>
</dbReference>
<evidence type="ECO:0000256" key="5">
    <source>
        <dbReference type="ARBA" id="ARBA00023049"/>
    </source>
</evidence>
<reference evidence="7 8" key="1">
    <citation type="submission" date="2020-08" db="EMBL/GenBank/DDBJ databases">
        <title>Genomic Encyclopedia of Type Strains, Phase IV (KMG-IV): sequencing the most valuable type-strain genomes for metagenomic binning, comparative biology and taxonomic classification.</title>
        <authorList>
            <person name="Goeker M."/>
        </authorList>
    </citation>
    <scope>NUCLEOTIDE SEQUENCE [LARGE SCALE GENOMIC DNA]</scope>
    <source>
        <strain evidence="7 8">DSM 27057</strain>
    </source>
</reference>
<accession>A0A7W6CEC9</accession>
<keyword evidence="7" id="KW-0647">Proteasome</keyword>
<comment type="caution">
    <text evidence="7">The sequence shown here is derived from an EMBL/GenBank/DDBJ whole genome shotgun (WGS) entry which is preliminary data.</text>
</comment>
<dbReference type="PANTHER" id="PTHR34858">
    <property type="entry name" value="CYSO-CYSTEINE PEPTIDASE"/>
    <property type="match status" value="1"/>
</dbReference>
<dbReference type="GO" id="GO:0000502">
    <property type="term" value="C:proteasome complex"/>
    <property type="evidence" value="ECO:0007669"/>
    <property type="project" value="UniProtKB-KW"/>
</dbReference>
<dbReference type="PANTHER" id="PTHR34858:SF1">
    <property type="entry name" value="CYSO-CYSTEINE PEPTIDASE"/>
    <property type="match status" value="1"/>
</dbReference>
<evidence type="ECO:0000256" key="3">
    <source>
        <dbReference type="ARBA" id="ARBA00022801"/>
    </source>
</evidence>
<dbReference type="InterPro" id="IPR028090">
    <property type="entry name" value="JAB_dom_prok"/>
</dbReference>
<feature type="domain" description="MPN" evidence="6">
    <location>
        <begin position="1"/>
        <end position="126"/>
    </location>
</feature>
<proteinExistence type="predicted"/>
<dbReference type="Pfam" id="PF14464">
    <property type="entry name" value="Prok-JAB"/>
    <property type="match status" value="1"/>
</dbReference>
<dbReference type="EMBL" id="JACIDX010000006">
    <property type="protein sequence ID" value="MBB3954974.1"/>
    <property type="molecule type" value="Genomic_DNA"/>
</dbReference>
<keyword evidence="2" id="KW-0479">Metal-binding</keyword>
<dbReference type="CDD" id="cd08070">
    <property type="entry name" value="MPN_like"/>
    <property type="match status" value="1"/>
</dbReference>
<dbReference type="InterPro" id="IPR037518">
    <property type="entry name" value="MPN"/>
</dbReference>
<keyword evidence="1" id="KW-0645">Protease</keyword>
<gene>
    <name evidence="7" type="ORF">GGR38_001923</name>
</gene>
<protein>
    <submittedName>
        <fullName evidence="7">Proteasome lid subunit RPN8/RPN11</fullName>
    </submittedName>
</protein>
<dbReference type="GO" id="GO:0008235">
    <property type="term" value="F:metalloexopeptidase activity"/>
    <property type="evidence" value="ECO:0007669"/>
    <property type="project" value="TreeGrafter"/>
</dbReference>
<sequence length="127" mass="13632">MARGIIAAIREEAARAHPDEACGLLLGRGQNVAQIRPCANVAPDPSRHFEIDPAALIAAFRAERAGEQQVLGYYHSHPTGHAAPSKTDAAMAARDGRVWAICGGKTVSWWRDGANGFEVLFTREVEG</sequence>
<keyword evidence="8" id="KW-1185">Reference proteome</keyword>
<evidence type="ECO:0000256" key="4">
    <source>
        <dbReference type="ARBA" id="ARBA00022833"/>
    </source>
</evidence>
<name>A0A7W6CEC9_9SPHN</name>
<evidence type="ECO:0000259" key="6">
    <source>
        <dbReference type="PROSITE" id="PS50249"/>
    </source>
</evidence>